<dbReference type="Pfam" id="PF13379">
    <property type="entry name" value="NMT1_2"/>
    <property type="match status" value="1"/>
</dbReference>
<evidence type="ECO:0000256" key="4">
    <source>
        <dbReference type="ARBA" id="ARBA00022519"/>
    </source>
</evidence>
<dbReference type="PANTHER" id="PTHR30024:SF43">
    <property type="entry name" value="BLL4572 PROTEIN"/>
    <property type="match status" value="1"/>
</dbReference>
<proteinExistence type="predicted"/>
<dbReference type="Proteomes" id="UP001058184">
    <property type="component" value="Plasmid unnamed3"/>
</dbReference>
<reference evidence="7" key="1">
    <citation type="submission" date="2021-08" db="EMBL/GenBank/DDBJ databases">
        <authorList>
            <person name="Nwanade C."/>
            <person name="Wang M."/>
            <person name="Masoudi A."/>
            <person name="Yu Z."/>
            <person name="Liu J."/>
        </authorList>
    </citation>
    <scope>NUCLEOTIDE SEQUENCE</scope>
    <source>
        <strain evidence="7">S141</strain>
        <plasmid evidence="7">unnamed3</plasmid>
    </source>
</reference>
<protein>
    <submittedName>
        <fullName evidence="7">ABC transporter substrate-binding protein</fullName>
    </submittedName>
</protein>
<evidence type="ECO:0000256" key="1">
    <source>
        <dbReference type="ARBA" id="ARBA00004308"/>
    </source>
</evidence>
<gene>
    <name evidence="7" type="ORF">K3722_20770</name>
</gene>
<dbReference type="SUPFAM" id="SSF53850">
    <property type="entry name" value="Periplasmic binding protein-like II"/>
    <property type="match status" value="1"/>
</dbReference>
<dbReference type="RefSeq" id="WP_260004538.1">
    <property type="nucleotide sequence ID" value="NZ_CP081081.1"/>
</dbReference>
<sequence length="455" mass="49520">MKTLILALAGSTALTAPALADMLDLEKDVLTFGFIKLTDMAPLAVAYEQGFFDDEGLFVTLEAQANWKVLLDGVIGGTLDGAHMLAGQPLAATIGYGTEAHIITPFSMDLNGNGITVSNEVWEMMKPNLPTDADGKVSHPISASHLKPVIEDFNARGKPFNMGMVFPVSTHNYELRYWLAAGGIHPGYYSPENVTGQIAAEALLSVTPPPQMPATLEAGTIAGYCVGEPWNQQAVFKGIGVPVITDYELWKNNPEKVFGITAQFAEENPNTTLAVVKALIRAAMWLDENDNANRPEAVEILSRPEYVGADYDVIANSMTGTFEYEKGDTRAVPDFNVFFRYNATYPFYSDAVWYLTQMRRWGQIAGAKPDSWYDEVARSVYKPEIYLEAAKMLVDEGLASAEDFPWDSDGYKAPTPAKDIIDGIPFDAKAPNAYIDSLPIGLKSGQTITGGTVQG</sequence>
<feature type="chain" id="PRO_5046407813" evidence="6">
    <location>
        <begin position="21"/>
        <end position="455"/>
    </location>
</feature>
<dbReference type="EMBL" id="CP081081">
    <property type="protein sequence ID" value="UWQ60799.1"/>
    <property type="molecule type" value="Genomic_DNA"/>
</dbReference>
<keyword evidence="5" id="KW-0472">Membrane</keyword>
<evidence type="ECO:0000256" key="6">
    <source>
        <dbReference type="SAM" id="SignalP"/>
    </source>
</evidence>
<dbReference type="Gene3D" id="3.40.190.10">
    <property type="entry name" value="Periplasmic binding protein-like II"/>
    <property type="match status" value="2"/>
</dbReference>
<evidence type="ECO:0000313" key="8">
    <source>
        <dbReference type="Proteomes" id="UP001058184"/>
    </source>
</evidence>
<organism evidence="7 8">
    <name type="scientific">Leisingera caerulea</name>
    <name type="common">Phaeobacter caeruleus</name>
    <dbReference type="NCBI Taxonomy" id="506591"/>
    <lineage>
        <taxon>Bacteria</taxon>
        <taxon>Pseudomonadati</taxon>
        <taxon>Pseudomonadota</taxon>
        <taxon>Alphaproteobacteria</taxon>
        <taxon>Rhodobacterales</taxon>
        <taxon>Roseobacteraceae</taxon>
        <taxon>Leisingera</taxon>
    </lineage>
</organism>
<evidence type="ECO:0000256" key="5">
    <source>
        <dbReference type="ARBA" id="ARBA00023136"/>
    </source>
</evidence>
<accession>A0ABY5X2G9</accession>
<dbReference type="CDD" id="cd13553">
    <property type="entry name" value="PBP2_NrtA_CpmA_like"/>
    <property type="match status" value="1"/>
</dbReference>
<feature type="signal peptide" evidence="6">
    <location>
        <begin position="1"/>
        <end position="20"/>
    </location>
</feature>
<geneLocation type="plasmid" evidence="7 8">
    <name>unnamed3</name>
</geneLocation>
<keyword evidence="7" id="KW-0614">Plasmid</keyword>
<keyword evidence="4" id="KW-0997">Cell inner membrane</keyword>
<evidence type="ECO:0000256" key="2">
    <source>
        <dbReference type="ARBA" id="ARBA00022448"/>
    </source>
</evidence>
<keyword evidence="3" id="KW-1003">Cell membrane</keyword>
<evidence type="ECO:0000313" key="7">
    <source>
        <dbReference type="EMBL" id="UWQ60799.1"/>
    </source>
</evidence>
<keyword evidence="2" id="KW-0813">Transport</keyword>
<keyword evidence="8" id="KW-1185">Reference proteome</keyword>
<evidence type="ECO:0000256" key="3">
    <source>
        <dbReference type="ARBA" id="ARBA00022475"/>
    </source>
</evidence>
<dbReference type="InterPro" id="IPR044527">
    <property type="entry name" value="NrtA/CpmA_ABC-bd_dom"/>
</dbReference>
<dbReference type="PANTHER" id="PTHR30024">
    <property type="entry name" value="ALIPHATIC SULFONATES-BINDING PROTEIN-RELATED"/>
    <property type="match status" value="1"/>
</dbReference>
<comment type="subcellular location">
    <subcellularLocation>
        <location evidence="1">Endomembrane system</location>
    </subcellularLocation>
</comment>
<keyword evidence="6" id="KW-0732">Signal</keyword>
<name>A0ABY5X2G9_LEICA</name>